<dbReference type="GO" id="GO:0015627">
    <property type="term" value="C:type II protein secretion system complex"/>
    <property type="evidence" value="ECO:0007669"/>
    <property type="project" value="TreeGrafter"/>
</dbReference>
<dbReference type="PRINTS" id="PR00811">
    <property type="entry name" value="BCTERIALGSPD"/>
</dbReference>
<protein>
    <submittedName>
        <fullName evidence="6">Type II secretory pathway component PulD-like protein</fullName>
    </submittedName>
</protein>
<evidence type="ECO:0000256" key="3">
    <source>
        <dbReference type="RuleBase" id="RU004003"/>
    </source>
</evidence>
<dbReference type="PANTHER" id="PTHR30332:SF25">
    <property type="entry name" value="SECRETIN XPSD"/>
    <property type="match status" value="1"/>
</dbReference>
<dbReference type="InterPro" id="IPR050810">
    <property type="entry name" value="Bact_Secretion_Sys_Channel"/>
</dbReference>
<evidence type="ECO:0000259" key="5">
    <source>
        <dbReference type="Pfam" id="PF00263"/>
    </source>
</evidence>
<dbReference type="PRINTS" id="PR01032">
    <property type="entry name" value="PHAGEIV"/>
</dbReference>
<dbReference type="InterPro" id="IPR038591">
    <property type="entry name" value="NolW-like_sf"/>
</dbReference>
<evidence type="ECO:0000256" key="2">
    <source>
        <dbReference type="ARBA" id="ARBA00023136"/>
    </source>
</evidence>
<gene>
    <name evidence="6" type="ordered locus">Ssed_3020</name>
</gene>
<dbReference type="OrthoDB" id="9779724at2"/>
<dbReference type="Proteomes" id="UP000002015">
    <property type="component" value="Chromosome"/>
</dbReference>
<dbReference type="EMBL" id="CP000821">
    <property type="protein sequence ID" value="ABV37624.1"/>
    <property type="molecule type" value="Genomic_DNA"/>
</dbReference>
<keyword evidence="7" id="KW-1185">Reference proteome</keyword>
<evidence type="ECO:0000256" key="4">
    <source>
        <dbReference type="SAM" id="MobiDB-lite"/>
    </source>
</evidence>
<accession>A8FXQ1</accession>
<dbReference type="Pfam" id="PF00263">
    <property type="entry name" value="Secretin"/>
    <property type="match status" value="1"/>
</dbReference>
<dbReference type="KEGG" id="sse:Ssed_3020"/>
<dbReference type="GO" id="GO:0016020">
    <property type="term" value="C:membrane"/>
    <property type="evidence" value="ECO:0007669"/>
    <property type="project" value="UniProtKB-SubCell"/>
</dbReference>
<proteinExistence type="inferred from homology"/>
<name>A8FXQ1_SHESH</name>
<dbReference type="GO" id="GO:0009306">
    <property type="term" value="P:protein secretion"/>
    <property type="evidence" value="ECO:0007669"/>
    <property type="project" value="InterPro"/>
</dbReference>
<dbReference type="eggNOG" id="COG1450">
    <property type="taxonomic scope" value="Bacteria"/>
</dbReference>
<feature type="region of interest" description="Disordered" evidence="4">
    <location>
        <begin position="380"/>
        <end position="406"/>
    </location>
</feature>
<evidence type="ECO:0000313" key="6">
    <source>
        <dbReference type="EMBL" id="ABV37624.1"/>
    </source>
</evidence>
<dbReference type="Gene3D" id="3.30.1370.120">
    <property type="match status" value="2"/>
</dbReference>
<organism evidence="6 7">
    <name type="scientific">Shewanella sediminis (strain HAW-EB3)</name>
    <dbReference type="NCBI Taxonomy" id="425104"/>
    <lineage>
        <taxon>Bacteria</taxon>
        <taxon>Pseudomonadati</taxon>
        <taxon>Pseudomonadota</taxon>
        <taxon>Gammaproteobacteria</taxon>
        <taxon>Alteromonadales</taxon>
        <taxon>Shewanellaceae</taxon>
        <taxon>Shewanella</taxon>
    </lineage>
</organism>
<evidence type="ECO:0000313" key="7">
    <source>
        <dbReference type="Proteomes" id="UP000002015"/>
    </source>
</evidence>
<dbReference type="HOGENOM" id="CLU_006756_1_2_6"/>
<comment type="subcellular location">
    <subcellularLocation>
        <location evidence="1">Membrane</location>
    </subcellularLocation>
</comment>
<feature type="domain" description="Type II/III secretion system secretin-like" evidence="5">
    <location>
        <begin position="511"/>
        <end position="674"/>
    </location>
</feature>
<dbReference type="PANTHER" id="PTHR30332">
    <property type="entry name" value="PROBABLE GENERAL SECRETION PATHWAY PROTEIN D"/>
    <property type="match status" value="1"/>
</dbReference>
<keyword evidence="2" id="KW-0472">Membrane</keyword>
<evidence type="ECO:0000256" key="1">
    <source>
        <dbReference type="ARBA" id="ARBA00004370"/>
    </source>
</evidence>
<sequence length="696" mass="75709" precursor="true">MNLVKKNFFGLKINQLAIAVSCALLLTNCASTSEHKVDYLETGDKFQIKPSYLKSDKLSDGIVEQTTQTDEESEMSGELGVEKLSPLSREKVSVSSEGLNRHFSDSKELSVTVNDMTMKSFLNYVFGDLLSIDYVIGKNVENSKITLNVASKISPRKLFEMTTQVLQEQRVGIRLNDGIYYIYQLPQGGKVSVAMGFGRDSQSVPQNSGQVLQVVPLKYGVRISVERTLNGLVDAKITPDFEQSALFIQGTRDQIIRALDLIRLLDVPSNRGKYISLISPVFISVDDFVSSTTELLKTEGIEIPKPGSNNGNLLFVPLSQLGSVAVFSAEQELLNRVEYWAAQIDKPSKGTERQYHIYTPKFARASDLGDSISPLISGESYSGNSKKTSSKDNKDSSVVDNNSSMSTLTSNDKMTLVVDARSNSLIFHASGTEYQSILPLVQRMDILPKQVLLSVTIAEVKLTGEFKRGFEFALSSGNFSGSTKGGLGLDEIVGGTFSWKSGANEIIGKFVEENSQVNILSKPSLLVRDGTEANINVGDKIPVSSGSSSSGSGEVVTENITYRETGIKLTVTPTVNAQGVVIMEINQEISNQVVGPVGKGGNPTFFDRSIKTEVVADTGQTILLGGLISDDTTNSNKGVPYLKSIPLIGALFESDSKNNTKTELVIMVTPKIVERSSQWNGILNQFQKALTNIDIE</sequence>
<dbReference type="RefSeq" id="WP_012143354.1">
    <property type="nucleotide sequence ID" value="NC_009831.1"/>
</dbReference>
<reference evidence="6 7" key="1">
    <citation type="submission" date="2007-08" db="EMBL/GenBank/DDBJ databases">
        <title>Complete sequence of Shewanella sediminis HAW-EB3.</title>
        <authorList>
            <consortium name="US DOE Joint Genome Institute"/>
            <person name="Copeland A."/>
            <person name="Lucas S."/>
            <person name="Lapidus A."/>
            <person name="Barry K."/>
            <person name="Glavina del Rio T."/>
            <person name="Dalin E."/>
            <person name="Tice H."/>
            <person name="Pitluck S."/>
            <person name="Chertkov O."/>
            <person name="Brettin T."/>
            <person name="Bruce D."/>
            <person name="Detter J.C."/>
            <person name="Han C."/>
            <person name="Schmutz J."/>
            <person name="Larimer F."/>
            <person name="Land M."/>
            <person name="Hauser L."/>
            <person name="Kyrpides N."/>
            <person name="Kim E."/>
            <person name="Zhao J.-S."/>
            <person name="Richardson P."/>
        </authorList>
    </citation>
    <scope>NUCLEOTIDE SEQUENCE [LARGE SCALE GENOMIC DNA]</scope>
    <source>
        <strain evidence="6 7">HAW-EB3</strain>
    </source>
</reference>
<dbReference type="STRING" id="425104.Ssed_3020"/>
<comment type="similarity">
    <text evidence="3">Belongs to the bacterial secretin family.</text>
</comment>
<dbReference type="InterPro" id="IPR004846">
    <property type="entry name" value="T2SS/T3SS_dom"/>
</dbReference>
<dbReference type="AlphaFoldDB" id="A8FXQ1"/>
<dbReference type="InterPro" id="IPR001775">
    <property type="entry name" value="GspD/PilQ"/>
</dbReference>